<keyword evidence="2" id="KW-1185">Reference proteome</keyword>
<gene>
    <name evidence="1" type="primary">AVEN_158700_1</name>
    <name evidence="1" type="ORF">TNCT_390761</name>
</gene>
<evidence type="ECO:0000313" key="1">
    <source>
        <dbReference type="EMBL" id="GFR03095.1"/>
    </source>
</evidence>
<dbReference type="EMBL" id="BMAO01025494">
    <property type="protein sequence ID" value="GFR03095.1"/>
    <property type="molecule type" value="Genomic_DNA"/>
</dbReference>
<organism evidence="1 2">
    <name type="scientific">Trichonephila clavata</name>
    <name type="common">Joro spider</name>
    <name type="synonym">Nephila clavata</name>
    <dbReference type="NCBI Taxonomy" id="2740835"/>
    <lineage>
        <taxon>Eukaryota</taxon>
        <taxon>Metazoa</taxon>
        <taxon>Ecdysozoa</taxon>
        <taxon>Arthropoda</taxon>
        <taxon>Chelicerata</taxon>
        <taxon>Arachnida</taxon>
        <taxon>Araneae</taxon>
        <taxon>Araneomorphae</taxon>
        <taxon>Entelegynae</taxon>
        <taxon>Araneoidea</taxon>
        <taxon>Nephilidae</taxon>
        <taxon>Trichonephila</taxon>
    </lineage>
</organism>
<reference evidence="1" key="1">
    <citation type="submission" date="2020-07" db="EMBL/GenBank/DDBJ databases">
        <title>Multicomponent nature underlies the extraordinary mechanical properties of spider dragline silk.</title>
        <authorList>
            <person name="Kono N."/>
            <person name="Nakamura H."/>
            <person name="Mori M."/>
            <person name="Yoshida Y."/>
            <person name="Ohtoshi R."/>
            <person name="Malay A.D."/>
            <person name="Moran D.A.P."/>
            <person name="Tomita M."/>
            <person name="Numata K."/>
            <person name="Arakawa K."/>
        </authorList>
    </citation>
    <scope>NUCLEOTIDE SEQUENCE</scope>
</reference>
<accession>A0A8X6GJA2</accession>
<dbReference type="AlphaFoldDB" id="A0A8X6GJA2"/>
<name>A0A8X6GJA2_TRICU</name>
<evidence type="ECO:0000313" key="2">
    <source>
        <dbReference type="Proteomes" id="UP000887116"/>
    </source>
</evidence>
<dbReference type="Proteomes" id="UP000887116">
    <property type="component" value="Unassembled WGS sequence"/>
</dbReference>
<dbReference type="OrthoDB" id="6437008at2759"/>
<protein>
    <submittedName>
        <fullName evidence="1">Uncharacterized protein</fullName>
    </submittedName>
</protein>
<sequence length="293" mass="34075">MSVRCLVCSKKHFPILCPNLCREKKNFFSSPSKIEINSVTSNSSSGSTDVLLQTLRIRASDPSKTKIVRCLCDSASQRSYINRDLAEFLDLKIDHPEFLKHSLFGAKFVTFGHWIFWVYGPLENKTRNDIDDDTVSFFEKTVKFNQGRYEVNLPWVEGHPKLLDLQFQSEKRLNTMTSKLISTGKFDSYDKILKEWEQLGIIEPVPINIKGNKRDPFQLVEGRLVLRSITDERCSHRIQGMQRTNSLQSCWWEGPIWLKNRSSWPDTKTLISRMLLNLLPKRENYSYDESVSE</sequence>
<comment type="caution">
    <text evidence="1">The sequence shown here is derived from an EMBL/GenBank/DDBJ whole genome shotgun (WGS) entry which is preliminary data.</text>
</comment>
<proteinExistence type="predicted"/>